<feature type="transmembrane region" description="Helical" evidence="1">
    <location>
        <begin position="262"/>
        <end position="285"/>
    </location>
</feature>
<keyword evidence="1" id="KW-1133">Transmembrane helix</keyword>
<dbReference type="VEuPathDB" id="FungiDB:PC110_g2868"/>
<evidence type="ECO:0000313" key="3">
    <source>
        <dbReference type="Proteomes" id="UP000697107"/>
    </source>
</evidence>
<dbReference type="EMBL" id="RCML01000308">
    <property type="protein sequence ID" value="KAG2981425.1"/>
    <property type="molecule type" value="Genomic_DNA"/>
</dbReference>
<proteinExistence type="predicted"/>
<evidence type="ECO:0000256" key="1">
    <source>
        <dbReference type="SAM" id="Phobius"/>
    </source>
</evidence>
<evidence type="ECO:0000313" key="2">
    <source>
        <dbReference type="EMBL" id="KAG2981425.1"/>
    </source>
</evidence>
<dbReference type="AlphaFoldDB" id="A0A8T1G194"/>
<keyword evidence="1" id="KW-0812">Transmembrane</keyword>
<accession>A0A8T1G194</accession>
<dbReference type="Proteomes" id="UP000697107">
    <property type="component" value="Unassembled WGS sequence"/>
</dbReference>
<keyword evidence="1" id="KW-0472">Membrane</keyword>
<protein>
    <recommendedName>
        <fullName evidence="4">EGF-like domain-containing protein</fullName>
    </recommendedName>
</protein>
<feature type="transmembrane region" description="Helical" evidence="1">
    <location>
        <begin position="567"/>
        <end position="588"/>
    </location>
</feature>
<comment type="caution">
    <text evidence="2">The sequence shown here is derived from an EMBL/GenBank/DDBJ whole genome shotgun (WGS) entry which is preliminary data.</text>
</comment>
<gene>
    <name evidence="2" type="ORF">PC118_g10613</name>
</gene>
<organism evidence="2 3">
    <name type="scientific">Phytophthora cactorum</name>
    <dbReference type="NCBI Taxonomy" id="29920"/>
    <lineage>
        <taxon>Eukaryota</taxon>
        <taxon>Sar</taxon>
        <taxon>Stramenopiles</taxon>
        <taxon>Oomycota</taxon>
        <taxon>Peronosporomycetes</taxon>
        <taxon>Peronosporales</taxon>
        <taxon>Peronosporaceae</taxon>
        <taxon>Phytophthora</taxon>
    </lineage>
</organism>
<reference evidence="2" key="1">
    <citation type="submission" date="2018-10" db="EMBL/GenBank/DDBJ databases">
        <title>Effector identification in a new, highly contiguous assembly of the strawberry crown rot pathogen Phytophthora cactorum.</title>
        <authorList>
            <person name="Armitage A.D."/>
            <person name="Nellist C.F."/>
            <person name="Bates H."/>
            <person name="Vickerstaff R.J."/>
            <person name="Harrison R.J."/>
        </authorList>
    </citation>
    <scope>NUCLEOTIDE SEQUENCE</scope>
    <source>
        <strain evidence="2">P415</strain>
    </source>
</reference>
<name>A0A8T1G194_9STRA</name>
<sequence length="603" mass="67852">MTITGAAPAHYDSNFACCGGCSSSEREDAYNGKFSTGSLVFIWNIKLKTDPQPVCLVTFPYDPTLNEQVGERRVRSGRRVGTSYPIDNDYDYLCCEQRGTCRALNEDASGKCQCVKRWGFTGDHCQNSGIVNDESFPNSTNLSSVDHLLPDLRSYLLSFDYDSAITSAATSDTSTGFLDVFETGSYRQFGWSGVIFFVLGSAFFAFLLIVHVMWKICFSNCNCRRYAKFKIYSKRQKTVWGASAFAHGILTGKRKIGHVTCFFVEIAFLLALILTGVLYTMSVMIQDGIVVLQRLEENTNAFLPSIQSATDLNRLLFDQNFVEATGMDETLVFSDTLRVPPHPTSATDDPDRFNFAELYNTPALFVLENLTTRSDEALIELFAWNQEFVTDQYEELKQLALVDSEVATPYNQTLHQDLLNSTIQQLMDPDSDGELVTANDFLEIQTVFNESWRGISDKGFELNTNIQIRWLFVAQLYYQKQKLETYIATVSGYISKIHPLLDDLVIKTQAMENAEFQLKAPVEFVTDSIRASKIADCNFNGNCAWFRSALNKLFDLFQQMVLKAERAAISCAVTAITLFLSVLCTNAFTSRMRRNVVKVYSSG</sequence>
<feature type="transmembrane region" description="Helical" evidence="1">
    <location>
        <begin position="189"/>
        <end position="210"/>
    </location>
</feature>
<evidence type="ECO:0008006" key="4">
    <source>
        <dbReference type="Google" id="ProtNLM"/>
    </source>
</evidence>